<dbReference type="InterPro" id="IPR053959">
    <property type="entry name" value="YvlB/LiaX_N"/>
</dbReference>
<name>A0A235BY08_UNCW3</name>
<dbReference type="Pfam" id="PF13349">
    <property type="entry name" value="DUF4097"/>
    <property type="match status" value="1"/>
</dbReference>
<evidence type="ECO:0000259" key="2">
    <source>
        <dbReference type="Pfam" id="PF22746"/>
    </source>
</evidence>
<accession>A0A235BY08</accession>
<dbReference type="EMBL" id="NOZQ01000027">
    <property type="protein sequence ID" value="OYD17240.1"/>
    <property type="molecule type" value="Genomic_DNA"/>
</dbReference>
<reference evidence="3 4" key="1">
    <citation type="submission" date="2017-07" db="EMBL/GenBank/DDBJ databases">
        <title>Recovery of genomes from metagenomes via a dereplication, aggregation, and scoring strategy.</title>
        <authorList>
            <person name="Sieber C.M."/>
            <person name="Probst A.J."/>
            <person name="Sharrar A."/>
            <person name="Thomas B.C."/>
            <person name="Hess M."/>
            <person name="Tringe S.G."/>
            <person name="Banfield J.F."/>
        </authorList>
    </citation>
    <scope>NUCLEOTIDE SEQUENCE [LARGE SCALE GENOMIC DNA]</scope>
    <source>
        <strain evidence="3">JGI_Cruoil_03_44_89</strain>
    </source>
</reference>
<dbReference type="Pfam" id="PF22746">
    <property type="entry name" value="SHOCT-like_DUF2089-C"/>
    <property type="match status" value="1"/>
</dbReference>
<feature type="domain" description="YvlB/LiaX N-terminal" evidence="2">
    <location>
        <begin position="293"/>
        <end position="317"/>
    </location>
</feature>
<dbReference type="InterPro" id="IPR025164">
    <property type="entry name" value="Toastrack_DUF4097"/>
</dbReference>
<protein>
    <submittedName>
        <fullName evidence="3">Uncharacterized protein</fullName>
    </submittedName>
</protein>
<evidence type="ECO:0000259" key="1">
    <source>
        <dbReference type="Pfam" id="PF13349"/>
    </source>
</evidence>
<evidence type="ECO:0000313" key="3">
    <source>
        <dbReference type="EMBL" id="OYD17240.1"/>
    </source>
</evidence>
<sequence>MEEYKRYSIEKDSLRLDISLASYDLSIKGREGNELVIETDDTKKADKRLNIEFGEEEIEIREERDWKKTKGGKLALKLPKDKKYSGKCNSASGDIEIGDIFYKGKVSSASGNIALHSLKDKTEIEVKTASGDIETKHIEGKIETKSASGNIVLKDVILSELHAKTVSGDFEFSGRLFLEKNGSVKTVSGDIRLDIESGDNLCIYLKTMGDTNIKEQHQEWKDEMKDWRRLVLKSLSGNIDVKSKEDLKNIYVESTKVMKSIKMKVLSRGLEEFLSRIPRGVKVKEDSSKEEHVSRILNMLESGKINAKEAKELIDSL</sequence>
<feature type="domain" description="DUF4097" evidence="1">
    <location>
        <begin position="15"/>
        <end position="218"/>
    </location>
</feature>
<proteinExistence type="predicted"/>
<evidence type="ECO:0000313" key="4">
    <source>
        <dbReference type="Proteomes" id="UP000215215"/>
    </source>
</evidence>
<organism evidence="3 4">
    <name type="scientific">candidate division WOR-3 bacterium JGI_Cruoil_03_44_89</name>
    <dbReference type="NCBI Taxonomy" id="1973748"/>
    <lineage>
        <taxon>Bacteria</taxon>
        <taxon>Bacteria division WOR-3</taxon>
    </lineage>
</organism>
<gene>
    <name evidence="3" type="ORF">CH333_01490</name>
</gene>
<dbReference type="AlphaFoldDB" id="A0A235BY08"/>
<comment type="caution">
    <text evidence="3">The sequence shown here is derived from an EMBL/GenBank/DDBJ whole genome shotgun (WGS) entry which is preliminary data.</text>
</comment>
<dbReference type="Proteomes" id="UP000215215">
    <property type="component" value="Unassembled WGS sequence"/>
</dbReference>